<keyword evidence="3 8" id="KW-0813">Transport</keyword>
<feature type="transmembrane region" description="Helical" evidence="8">
    <location>
        <begin position="12"/>
        <end position="33"/>
    </location>
</feature>
<feature type="transmembrane region" description="Helical" evidence="8">
    <location>
        <begin position="366"/>
        <end position="384"/>
    </location>
</feature>
<feature type="transmembrane region" description="Helical" evidence="8">
    <location>
        <begin position="139"/>
        <end position="166"/>
    </location>
</feature>
<organism evidence="9 10">
    <name type="scientific">Holothuria leucospilota</name>
    <name type="common">Black long sea cucumber</name>
    <name type="synonym">Mertensiothuria leucospilota</name>
    <dbReference type="NCBI Taxonomy" id="206669"/>
    <lineage>
        <taxon>Eukaryota</taxon>
        <taxon>Metazoa</taxon>
        <taxon>Echinodermata</taxon>
        <taxon>Eleutherozoa</taxon>
        <taxon>Echinozoa</taxon>
        <taxon>Holothuroidea</taxon>
        <taxon>Aspidochirotacea</taxon>
        <taxon>Aspidochirotida</taxon>
        <taxon>Holothuriidae</taxon>
        <taxon>Holothuria</taxon>
    </lineage>
</organism>
<dbReference type="GO" id="GO:0016020">
    <property type="term" value="C:membrane"/>
    <property type="evidence" value="ECO:0007669"/>
    <property type="project" value="UniProtKB-SubCell"/>
</dbReference>
<evidence type="ECO:0000256" key="7">
    <source>
        <dbReference type="ARBA" id="ARBA00023136"/>
    </source>
</evidence>
<keyword evidence="7 8" id="KW-0472">Membrane</keyword>
<protein>
    <recommendedName>
        <fullName evidence="8">Phosphate transporter</fullName>
    </recommendedName>
</protein>
<comment type="similarity">
    <text evidence="2 8">Belongs to the inorganic phosphate transporter (PiT) (TC 2.A.20) family.</text>
</comment>
<keyword evidence="5 8" id="KW-0812">Transmembrane</keyword>
<evidence type="ECO:0000256" key="8">
    <source>
        <dbReference type="RuleBase" id="RU363058"/>
    </source>
</evidence>
<feature type="transmembrane region" description="Helical" evidence="8">
    <location>
        <begin position="116"/>
        <end position="133"/>
    </location>
</feature>
<dbReference type="Proteomes" id="UP001152320">
    <property type="component" value="Chromosome 22"/>
</dbReference>
<feature type="transmembrane region" description="Helical" evidence="8">
    <location>
        <begin position="45"/>
        <end position="71"/>
    </location>
</feature>
<evidence type="ECO:0000256" key="2">
    <source>
        <dbReference type="ARBA" id="ARBA00009916"/>
    </source>
</evidence>
<feature type="transmembrane region" description="Helical" evidence="8">
    <location>
        <begin position="187"/>
        <end position="204"/>
    </location>
</feature>
<evidence type="ECO:0000256" key="5">
    <source>
        <dbReference type="ARBA" id="ARBA00022692"/>
    </source>
</evidence>
<comment type="caution">
    <text evidence="9">The sequence shown here is derived from an EMBL/GenBank/DDBJ whole genome shotgun (WGS) entry which is preliminary data.</text>
</comment>
<comment type="subcellular location">
    <subcellularLocation>
        <location evidence="1 8">Membrane</location>
        <topology evidence="1 8">Multi-pass membrane protein</topology>
    </subcellularLocation>
</comment>
<dbReference type="GO" id="GO:0005315">
    <property type="term" value="F:phosphate transmembrane transporter activity"/>
    <property type="evidence" value="ECO:0007669"/>
    <property type="project" value="InterPro"/>
</dbReference>
<evidence type="ECO:0000313" key="10">
    <source>
        <dbReference type="Proteomes" id="UP001152320"/>
    </source>
</evidence>
<keyword evidence="10" id="KW-1185">Reference proteome</keyword>
<dbReference type="PANTHER" id="PTHR11101:SF80">
    <property type="entry name" value="PHOSPHATE TRANSPORTER"/>
    <property type="match status" value="1"/>
</dbReference>
<dbReference type="PANTHER" id="PTHR11101">
    <property type="entry name" value="PHOSPHATE TRANSPORTER"/>
    <property type="match status" value="1"/>
</dbReference>
<dbReference type="InterPro" id="IPR001204">
    <property type="entry name" value="Phos_transporter"/>
</dbReference>
<feature type="transmembrane region" description="Helical" evidence="8">
    <location>
        <begin position="91"/>
        <end position="109"/>
    </location>
</feature>
<dbReference type="Pfam" id="PF01384">
    <property type="entry name" value="PHO4"/>
    <property type="match status" value="1"/>
</dbReference>
<proteinExistence type="inferred from homology"/>
<dbReference type="GO" id="GO:0035435">
    <property type="term" value="P:phosphate ion transmembrane transport"/>
    <property type="evidence" value="ECO:0007669"/>
    <property type="project" value="TreeGrafter"/>
</dbReference>
<keyword evidence="6 8" id="KW-1133">Transmembrane helix</keyword>
<gene>
    <name evidence="9" type="ORF">HOLleu_40938</name>
</gene>
<reference evidence="9" key="1">
    <citation type="submission" date="2021-10" db="EMBL/GenBank/DDBJ databases">
        <title>Tropical sea cucumber genome reveals ecological adaptation and Cuvierian tubules defense mechanism.</title>
        <authorList>
            <person name="Chen T."/>
        </authorList>
    </citation>
    <scope>NUCLEOTIDE SEQUENCE</scope>
    <source>
        <strain evidence="9">Nanhai2018</strain>
        <tissue evidence="9">Muscle</tissue>
    </source>
</reference>
<dbReference type="AlphaFoldDB" id="A0A9Q0YIF7"/>
<comment type="function">
    <text evidence="8">Sodium-phosphate symporter.</text>
</comment>
<name>A0A9Q0YIF7_HOLLE</name>
<evidence type="ECO:0000256" key="4">
    <source>
        <dbReference type="ARBA" id="ARBA00022592"/>
    </source>
</evidence>
<feature type="transmembrane region" description="Helical" evidence="8">
    <location>
        <begin position="405"/>
        <end position="423"/>
    </location>
</feature>
<keyword evidence="4 8" id="KW-0592">Phosphate transport</keyword>
<evidence type="ECO:0000313" key="9">
    <source>
        <dbReference type="EMBL" id="KAJ8021149.1"/>
    </source>
</evidence>
<evidence type="ECO:0000256" key="6">
    <source>
        <dbReference type="ARBA" id="ARBA00022989"/>
    </source>
</evidence>
<dbReference type="OrthoDB" id="260807at2759"/>
<accession>A0A9Q0YIF7</accession>
<feature type="transmembrane region" description="Helical" evidence="8">
    <location>
        <begin position="455"/>
        <end position="476"/>
    </location>
</feature>
<feature type="transmembrane region" description="Helical" evidence="8">
    <location>
        <begin position="323"/>
        <end position="354"/>
    </location>
</feature>
<evidence type="ECO:0000256" key="1">
    <source>
        <dbReference type="ARBA" id="ARBA00004141"/>
    </source>
</evidence>
<feature type="transmembrane region" description="Helical" evidence="8">
    <location>
        <begin position="216"/>
        <end position="239"/>
    </location>
</feature>
<sequence length="501" mass="53674">MLTTYVQEQYIWILIVGFLLSFILVFSVGANSVPNAFGTSIGATVLTHFQAVILAGIFMTLGAVIIGPAVADTIENSIADISLYQSSLEQLMLGQLSVILACALWKIIATTLKLPVAITHSIVGAVVGFHVTAIGIEGIYWTTLIFLAISWVTSPLLSGVIAIILYKIVLKTIVEKENPLESGAKTLPLWFGVVVSINVLSVLLQLESLFGEFYMAWYLIIAISLGGGILTAILVWFCIVPRLKKNNGAENKAISSDKIETSAAGSNENATYENIKQASDLNVHQSEKGSENAPLLSESDQLELNDTERLHENLDVAKLCSPLLVVSVIFAAYAYGSILVSTGVAPLITIWNVYETGRVEKAVENPFWMFLYGSCALTLGFAIVGGRVTQTVGEGITFLSSSRAFPIELGATVVLLVASNFGIPVSTAHCKIGAITAVGYYSDGGVDFRLVSKILIAWVVTLPATTGLSAGLFALFRVAYQYSNEENAFTSNSTSLLHAII</sequence>
<evidence type="ECO:0000256" key="3">
    <source>
        <dbReference type="ARBA" id="ARBA00022448"/>
    </source>
</evidence>
<dbReference type="EMBL" id="JAIZAY010000022">
    <property type="protein sequence ID" value="KAJ8021149.1"/>
    <property type="molecule type" value="Genomic_DNA"/>
</dbReference>